<dbReference type="EMBL" id="GL732537">
    <property type="protein sequence ID" value="EFX83415.1"/>
    <property type="molecule type" value="Genomic_DNA"/>
</dbReference>
<gene>
    <name evidence="2" type="ORF">DAPPUDRAFT_100718</name>
</gene>
<proteinExistence type="predicted"/>
<reference evidence="2 3" key="1">
    <citation type="journal article" date="2011" name="Science">
        <title>The ecoresponsive genome of Daphnia pulex.</title>
        <authorList>
            <person name="Colbourne J.K."/>
            <person name="Pfrender M.E."/>
            <person name="Gilbert D."/>
            <person name="Thomas W.K."/>
            <person name="Tucker A."/>
            <person name="Oakley T.H."/>
            <person name="Tokishita S."/>
            <person name="Aerts A."/>
            <person name="Arnold G.J."/>
            <person name="Basu M.K."/>
            <person name="Bauer D.J."/>
            <person name="Caceres C.E."/>
            <person name="Carmel L."/>
            <person name="Casola C."/>
            <person name="Choi J.H."/>
            <person name="Detter J.C."/>
            <person name="Dong Q."/>
            <person name="Dusheyko S."/>
            <person name="Eads B.D."/>
            <person name="Frohlich T."/>
            <person name="Geiler-Samerotte K.A."/>
            <person name="Gerlach D."/>
            <person name="Hatcher P."/>
            <person name="Jogdeo S."/>
            <person name="Krijgsveld J."/>
            <person name="Kriventseva E.V."/>
            <person name="Kultz D."/>
            <person name="Laforsch C."/>
            <person name="Lindquist E."/>
            <person name="Lopez J."/>
            <person name="Manak J.R."/>
            <person name="Muller J."/>
            <person name="Pangilinan J."/>
            <person name="Patwardhan R.P."/>
            <person name="Pitluck S."/>
            <person name="Pritham E.J."/>
            <person name="Rechtsteiner A."/>
            <person name="Rho M."/>
            <person name="Rogozin I.B."/>
            <person name="Sakarya O."/>
            <person name="Salamov A."/>
            <person name="Schaack S."/>
            <person name="Shapiro H."/>
            <person name="Shiga Y."/>
            <person name="Skalitzky C."/>
            <person name="Smith Z."/>
            <person name="Souvorov A."/>
            <person name="Sung W."/>
            <person name="Tang Z."/>
            <person name="Tsuchiya D."/>
            <person name="Tu H."/>
            <person name="Vos H."/>
            <person name="Wang M."/>
            <person name="Wolf Y.I."/>
            <person name="Yamagata H."/>
            <person name="Yamada T."/>
            <person name="Ye Y."/>
            <person name="Shaw J.R."/>
            <person name="Andrews J."/>
            <person name="Crease T.J."/>
            <person name="Tang H."/>
            <person name="Lucas S.M."/>
            <person name="Robertson H.M."/>
            <person name="Bork P."/>
            <person name="Koonin E.V."/>
            <person name="Zdobnov E.M."/>
            <person name="Grigoriev I.V."/>
            <person name="Lynch M."/>
            <person name="Boore J.L."/>
        </authorList>
    </citation>
    <scope>NUCLEOTIDE SEQUENCE [LARGE SCALE GENOMIC DNA]</scope>
</reference>
<keyword evidence="3" id="KW-1185">Reference proteome</keyword>
<feature type="region of interest" description="Disordered" evidence="1">
    <location>
        <begin position="68"/>
        <end position="108"/>
    </location>
</feature>
<evidence type="ECO:0000313" key="3">
    <source>
        <dbReference type="Proteomes" id="UP000000305"/>
    </source>
</evidence>
<evidence type="ECO:0000256" key="1">
    <source>
        <dbReference type="SAM" id="MobiDB-lite"/>
    </source>
</evidence>
<dbReference type="KEGG" id="dpx:DAPPUDRAFT_100718"/>
<evidence type="ECO:0000313" key="2">
    <source>
        <dbReference type="EMBL" id="EFX83415.1"/>
    </source>
</evidence>
<dbReference type="AlphaFoldDB" id="E9GB69"/>
<dbReference type="Proteomes" id="UP000000305">
    <property type="component" value="Unassembled WGS sequence"/>
</dbReference>
<dbReference type="HOGENOM" id="CLU_1887804_0_0_1"/>
<protein>
    <submittedName>
        <fullName evidence="2">Uncharacterized protein</fullName>
    </submittedName>
</protein>
<dbReference type="InParanoid" id="E9GB69"/>
<sequence length="135" mass="15109">MRVIEFDSKLSETSLNEYVIPILHAIRKNTNTEMEEKIEAVLPVLSGGTENTVISPTEDDIRAAKKKAKKAKKNHNLAVRRQEKRRVAKLKKSLPSEQPTASPSEIDVNGLQLHQGDFVLPSDQASDVEPSYYVL</sequence>
<feature type="compositionally biased region" description="Basic residues" evidence="1">
    <location>
        <begin position="82"/>
        <end position="92"/>
    </location>
</feature>
<accession>E9GB69</accession>
<organism evidence="2 3">
    <name type="scientific">Daphnia pulex</name>
    <name type="common">Water flea</name>
    <dbReference type="NCBI Taxonomy" id="6669"/>
    <lineage>
        <taxon>Eukaryota</taxon>
        <taxon>Metazoa</taxon>
        <taxon>Ecdysozoa</taxon>
        <taxon>Arthropoda</taxon>
        <taxon>Crustacea</taxon>
        <taxon>Branchiopoda</taxon>
        <taxon>Diplostraca</taxon>
        <taxon>Cladocera</taxon>
        <taxon>Anomopoda</taxon>
        <taxon>Daphniidae</taxon>
        <taxon>Daphnia</taxon>
    </lineage>
</organism>
<name>E9GB69_DAPPU</name>